<gene>
    <name evidence="1" type="ORF">LAZ67_X000917</name>
</gene>
<sequence length="119" mass="13984">MTHILHCITTRVPLSKTLLRIKTSQKHNNSTNLEFNWCGCISLGGLRVHQLWIKILWCNWQGRSEFTSHEKLSRAVTVLQRGRSILQESKRWVLIFLEDQLSNFHTCFCHPIALRESRT</sequence>
<keyword evidence="2" id="KW-1185">Reference proteome</keyword>
<dbReference type="EMBL" id="CP092886">
    <property type="protein sequence ID" value="UYV84033.1"/>
    <property type="molecule type" value="Genomic_DNA"/>
</dbReference>
<evidence type="ECO:0000313" key="2">
    <source>
        <dbReference type="Proteomes" id="UP001235939"/>
    </source>
</evidence>
<dbReference type="Proteomes" id="UP001235939">
    <property type="component" value="Chromosome X"/>
</dbReference>
<protein>
    <submittedName>
        <fullName evidence="1">Uncharacterized protein</fullName>
    </submittedName>
</protein>
<evidence type="ECO:0000313" key="1">
    <source>
        <dbReference type="EMBL" id="UYV84033.1"/>
    </source>
</evidence>
<organism evidence="1 2">
    <name type="scientific">Cordylochernes scorpioides</name>
    <dbReference type="NCBI Taxonomy" id="51811"/>
    <lineage>
        <taxon>Eukaryota</taxon>
        <taxon>Metazoa</taxon>
        <taxon>Ecdysozoa</taxon>
        <taxon>Arthropoda</taxon>
        <taxon>Chelicerata</taxon>
        <taxon>Arachnida</taxon>
        <taxon>Pseudoscorpiones</taxon>
        <taxon>Cheliferoidea</taxon>
        <taxon>Chernetidae</taxon>
        <taxon>Cordylochernes</taxon>
    </lineage>
</organism>
<reference evidence="1 2" key="1">
    <citation type="submission" date="2022-03" db="EMBL/GenBank/DDBJ databases">
        <title>A chromosomal length assembly of Cordylochernes scorpioides.</title>
        <authorList>
            <person name="Zeh D."/>
            <person name="Zeh J."/>
        </authorList>
    </citation>
    <scope>NUCLEOTIDE SEQUENCE [LARGE SCALE GENOMIC DNA]</scope>
    <source>
        <strain evidence="1">IN4F17</strain>
        <tissue evidence="1">Whole Body</tissue>
    </source>
</reference>
<accession>A0ABY6LSA2</accession>
<proteinExistence type="predicted"/>
<name>A0ABY6LSA2_9ARAC</name>